<sequence>MDFYNSHVRPRDFWTGSGPLKKKWRQPHTSLSSQLSLTQTKTLAAQLVFSAVQPPRHHPNLHRLFSALTAPCSSSFSRPTRRPAGRSRRSLTCCSASLPFAPKSW</sequence>
<evidence type="ECO:0000313" key="2">
    <source>
        <dbReference type="Proteomes" id="UP001341840"/>
    </source>
</evidence>
<comment type="caution">
    <text evidence="1">The sequence shown here is derived from an EMBL/GenBank/DDBJ whole genome shotgun (WGS) entry which is preliminary data.</text>
</comment>
<keyword evidence="2" id="KW-1185">Reference proteome</keyword>
<proteinExistence type="predicted"/>
<dbReference type="EMBL" id="JASCZI010241662">
    <property type="protein sequence ID" value="MED6203897.1"/>
    <property type="molecule type" value="Genomic_DNA"/>
</dbReference>
<protein>
    <submittedName>
        <fullName evidence="1">Uncharacterized protein</fullName>
    </submittedName>
</protein>
<gene>
    <name evidence="1" type="ORF">PIB30_003635</name>
</gene>
<accession>A0ABU6Y063</accession>
<evidence type="ECO:0000313" key="1">
    <source>
        <dbReference type="EMBL" id="MED6203897.1"/>
    </source>
</evidence>
<reference evidence="1 2" key="1">
    <citation type="journal article" date="2023" name="Plants (Basel)">
        <title>Bridging the Gap: Combining Genomics and Transcriptomics Approaches to Understand Stylosanthes scabra, an Orphan Legume from the Brazilian Caatinga.</title>
        <authorList>
            <person name="Ferreira-Neto J.R.C."/>
            <person name="da Silva M.D."/>
            <person name="Binneck E."/>
            <person name="de Melo N.F."/>
            <person name="da Silva R.H."/>
            <person name="de Melo A.L.T.M."/>
            <person name="Pandolfi V."/>
            <person name="Bustamante F.O."/>
            <person name="Brasileiro-Vidal A.C."/>
            <person name="Benko-Iseppon A.M."/>
        </authorList>
    </citation>
    <scope>NUCLEOTIDE SEQUENCE [LARGE SCALE GENOMIC DNA]</scope>
    <source>
        <tissue evidence="1">Leaves</tissue>
    </source>
</reference>
<name>A0ABU6Y063_9FABA</name>
<organism evidence="1 2">
    <name type="scientific">Stylosanthes scabra</name>
    <dbReference type="NCBI Taxonomy" id="79078"/>
    <lineage>
        <taxon>Eukaryota</taxon>
        <taxon>Viridiplantae</taxon>
        <taxon>Streptophyta</taxon>
        <taxon>Embryophyta</taxon>
        <taxon>Tracheophyta</taxon>
        <taxon>Spermatophyta</taxon>
        <taxon>Magnoliopsida</taxon>
        <taxon>eudicotyledons</taxon>
        <taxon>Gunneridae</taxon>
        <taxon>Pentapetalae</taxon>
        <taxon>rosids</taxon>
        <taxon>fabids</taxon>
        <taxon>Fabales</taxon>
        <taxon>Fabaceae</taxon>
        <taxon>Papilionoideae</taxon>
        <taxon>50 kb inversion clade</taxon>
        <taxon>dalbergioids sensu lato</taxon>
        <taxon>Dalbergieae</taxon>
        <taxon>Pterocarpus clade</taxon>
        <taxon>Stylosanthes</taxon>
    </lineage>
</organism>
<dbReference type="Proteomes" id="UP001341840">
    <property type="component" value="Unassembled WGS sequence"/>
</dbReference>